<name>A0AA35SZM1_GEOBA</name>
<keyword evidence="8" id="KW-1185">Reference proteome</keyword>
<evidence type="ECO:0000256" key="5">
    <source>
        <dbReference type="ARBA" id="ARBA00022917"/>
    </source>
</evidence>
<comment type="cofactor">
    <cofactor evidence="1">
        <name>pyridoxal 5'-phosphate</name>
        <dbReference type="ChEBI" id="CHEBI:597326"/>
    </cofactor>
</comment>
<evidence type="ECO:0000313" key="8">
    <source>
        <dbReference type="Proteomes" id="UP001174909"/>
    </source>
</evidence>
<dbReference type="PANTHER" id="PTHR32328">
    <property type="entry name" value="L-SERYL-TRNA(SEC) SELENIUM TRANSFERASE"/>
    <property type="match status" value="1"/>
</dbReference>
<dbReference type="InterPro" id="IPR015421">
    <property type="entry name" value="PyrdxlP-dep_Trfase_major"/>
</dbReference>
<evidence type="ECO:0000256" key="4">
    <source>
        <dbReference type="ARBA" id="ARBA00022898"/>
    </source>
</evidence>
<sequence>MVVDLAREVLDGVRKRVLAGSPAPAGHQIAEAVLDLMTDLAEPSPRPVINATGVVIHTNLGRAPLSDAALAAADAVGRGYSDLEIDLGTGRRGSRQAHLQSLLRRITGAEAALAVNNNASALLLGLSALAAGREVIVSRGEAVEIGGGFRIPDVLRQSGCTLVDVGTTNRTYVRDYADAMTEQTGAFLKAHASNFKVEGFTAFVGERELVALGESSGVPVLHDVGSGALLPTDRYGLAHEPTPQESIAAGVGLVFFSGDKLLGGPQAGIVVGKRDLVTRLERHPLARAVRIDKMSLASLTATLAHYAMGEAENKVPVWRMISTSAEDVRARADNWRAALATHQVQTGVEPARSAIGGGSLPGETLPSWTLSVDPSPDRSPEAVLSALRDHSTPVIARIADDTVRLDPRTVLPEQDDDVIRAIATVMAR</sequence>
<evidence type="ECO:0000313" key="7">
    <source>
        <dbReference type="EMBL" id="CAI8038594.1"/>
    </source>
</evidence>
<reference evidence="7" key="1">
    <citation type="submission" date="2023-03" db="EMBL/GenBank/DDBJ databases">
        <authorList>
            <person name="Steffen K."/>
            <person name="Cardenas P."/>
        </authorList>
    </citation>
    <scope>NUCLEOTIDE SEQUENCE</scope>
</reference>
<keyword evidence="6" id="KW-0711">Selenium</keyword>
<dbReference type="Proteomes" id="UP001174909">
    <property type="component" value="Unassembled WGS sequence"/>
</dbReference>
<dbReference type="PANTHER" id="PTHR32328:SF0">
    <property type="entry name" value="L-SERYL-TRNA(SEC) SELENIUM TRANSFERASE"/>
    <property type="match status" value="1"/>
</dbReference>
<organism evidence="7 8">
    <name type="scientific">Geodia barretti</name>
    <name type="common">Barrett's horny sponge</name>
    <dbReference type="NCBI Taxonomy" id="519541"/>
    <lineage>
        <taxon>Eukaryota</taxon>
        <taxon>Metazoa</taxon>
        <taxon>Porifera</taxon>
        <taxon>Demospongiae</taxon>
        <taxon>Heteroscleromorpha</taxon>
        <taxon>Tetractinellida</taxon>
        <taxon>Astrophorina</taxon>
        <taxon>Geodiidae</taxon>
        <taxon>Geodia</taxon>
    </lineage>
</organism>
<dbReference type="Gene3D" id="3.40.640.10">
    <property type="entry name" value="Type I PLP-dependent aspartate aminotransferase-like (Major domain)"/>
    <property type="match status" value="1"/>
</dbReference>
<dbReference type="HAMAP" id="MF_00423">
    <property type="entry name" value="SelA"/>
    <property type="match status" value="1"/>
</dbReference>
<dbReference type="InterPro" id="IPR018319">
    <property type="entry name" value="SelA-like"/>
</dbReference>
<dbReference type="GO" id="GO:0005737">
    <property type="term" value="C:cytoplasm"/>
    <property type="evidence" value="ECO:0007669"/>
    <property type="project" value="InterPro"/>
</dbReference>
<evidence type="ECO:0000256" key="3">
    <source>
        <dbReference type="ARBA" id="ARBA00022679"/>
    </source>
</evidence>
<dbReference type="GO" id="GO:0001514">
    <property type="term" value="P:selenocysteine incorporation"/>
    <property type="evidence" value="ECO:0007669"/>
    <property type="project" value="InterPro"/>
</dbReference>
<keyword evidence="3 7" id="KW-0808">Transferase</keyword>
<proteinExistence type="inferred from homology"/>
<keyword evidence="4" id="KW-0663">Pyridoxal phosphate</keyword>
<dbReference type="EMBL" id="CASHTH010003003">
    <property type="protein sequence ID" value="CAI8038594.1"/>
    <property type="molecule type" value="Genomic_DNA"/>
</dbReference>
<keyword evidence="2" id="KW-0963">Cytoplasm</keyword>
<evidence type="ECO:0000256" key="1">
    <source>
        <dbReference type="ARBA" id="ARBA00001933"/>
    </source>
</evidence>
<protein>
    <submittedName>
        <fullName evidence="7">L-seryl-tRNA(Sec) selenium transferase</fullName>
    </submittedName>
</protein>
<keyword evidence="5" id="KW-0648">Protein biosynthesis</keyword>
<evidence type="ECO:0000256" key="6">
    <source>
        <dbReference type="ARBA" id="ARBA00023266"/>
    </source>
</evidence>
<dbReference type="NCBIfam" id="TIGR00474">
    <property type="entry name" value="selA"/>
    <property type="match status" value="1"/>
</dbReference>
<dbReference type="Gene3D" id="3.90.1150.180">
    <property type="match status" value="1"/>
</dbReference>
<accession>A0AA35SZM1</accession>
<comment type="caution">
    <text evidence="7">The sequence shown here is derived from an EMBL/GenBank/DDBJ whole genome shotgun (WGS) entry which is preliminary data.</text>
</comment>
<dbReference type="SUPFAM" id="SSF53383">
    <property type="entry name" value="PLP-dependent transferases"/>
    <property type="match status" value="1"/>
</dbReference>
<gene>
    <name evidence="7" type="ORF">GBAR_LOCUS21521</name>
</gene>
<evidence type="ECO:0000256" key="2">
    <source>
        <dbReference type="ARBA" id="ARBA00022490"/>
    </source>
</evidence>
<dbReference type="InterPro" id="IPR015424">
    <property type="entry name" value="PyrdxlP-dep_Trfase"/>
</dbReference>
<dbReference type="Pfam" id="PF03841">
    <property type="entry name" value="SelA"/>
    <property type="match status" value="1"/>
</dbReference>
<dbReference type="InterPro" id="IPR004534">
    <property type="entry name" value="SelA_trans"/>
</dbReference>
<dbReference type="AlphaFoldDB" id="A0AA35SZM1"/>
<dbReference type="GO" id="GO:0004125">
    <property type="term" value="F:L-seryl-tRNA(Sec) selenium transferase activity"/>
    <property type="evidence" value="ECO:0007669"/>
    <property type="project" value="InterPro"/>
</dbReference>